<organism evidence="5">
    <name type="scientific">Drosophila persimilis</name>
    <name type="common">Fruit fly</name>
    <dbReference type="NCBI Taxonomy" id="7234"/>
    <lineage>
        <taxon>Eukaryota</taxon>
        <taxon>Metazoa</taxon>
        <taxon>Ecdysozoa</taxon>
        <taxon>Arthropoda</taxon>
        <taxon>Hexapoda</taxon>
        <taxon>Insecta</taxon>
        <taxon>Pterygota</taxon>
        <taxon>Neoptera</taxon>
        <taxon>Endopterygota</taxon>
        <taxon>Diptera</taxon>
        <taxon>Brachycera</taxon>
        <taxon>Muscomorpha</taxon>
        <taxon>Ephydroidea</taxon>
        <taxon>Drosophilidae</taxon>
        <taxon>Drosophila</taxon>
        <taxon>Sophophora</taxon>
    </lineage>
</organism>
<dbReference type="PhylomeDB" id="B4G4U5"/>
<name>B4G4U5_DROPE</name>
<sequence>MAKKKERKSKSRSTTLVPAPEPPAEAVPVEKPRPTMKEPPPTFIFDVVVTNLEAQGVEITDPKGLAIDVNFNRMPLTLTSSRINVNEFKPGSGTEFQTEPNSLRKTLEECGMTFVVKYNDRAVGSGQTSFPTMVTERIEREMSDIIHADTCVLSKGGEPAGKLEVLCRLVIRCNEQPKVGESECQRNMDKSINPQDIMFVMGESQHCPSPCDPCLDAMDSEPGDERLRLDLQRYHSQKAGTFNPNKMTTDKPSGIPACCELKKMAVEYEQLIDSITRSTGCAPPPKPPCRNPDEFDMSPCRDTHMPVDLKMPGEPHLPCFSYLPTRQEQKPDFCDQNHIPMPIADCDGKKPEIKPIRFCPVCLTNMSWMPKFASCPKCGIKPMPVVGDRHKEKKLTADQILLEILGKPPPTIDDYCVDPCAKAIKDKDNDAGGTDECPPCRCTCKFGELCAHCRIRKLCADIFQTNQVQAKCPKVEPQPPEDFCVVNKSSNEDCRPHLAKVFSELRDLYDIKDNKKIYEFDENCEVKKIMEPKTSGKDDDKNIRKAQTMKKSLYSPGPKRPFNTRTVTGRHKYCVRQQRGVSRDHGWSWNKSYEACQMGWRPGAIRRPIVQLMKFFLLDRQESAFKKCKDAEADELAKELQQPVLNVCKKNGEIFITLRPLGTLGMRQKPIIFRVVKSELAVALRKIKRILKEKGFRKCTCHQTLMMCTCRNTLERKQLASALDKQCQRHCIAPCADHLVLTDTSESEMEFDFNVTPPAGTEQPQRQPKARSGNRGTQTSKKDREPPSPLYPIQQNPYYRSFDCGVGDRYMGTAFGRNGETVFEDGVFGYMGGGQHGEPPSRRSPRIWGTSPGAPMRLGIGRSADNNNRFSGTAWRGLARRVLTKMRNEAKIQ</sequence>
<evidence type="ECO:0000259" key="2">
    <source>
        <dbReference type="Pfam" id="PF16003"/>
    </source>
</evidence>
<evidence type="ECO:0000256" key="1">
    <source>
        <dbReference type="SAM" id="MobiDB-lite"/>
    </source>
</evidence>
<dbReference type="KEGG" id="dpe:6588634"/>
<feature type="region of interest" description="Disordered" evidence="1">
    <location>
        <begin position="752"/>
        <end position="796"/>
    </location>
</feature>
<protein>
    <submittedName>
        <fullName evidence="4">GL23303</fullName>
    </submittedName>
</protein>
<dbReference type="InterPro" id="IPR031992">
    <property type="entry name" value="DUF4788"/>
</dbReference>
<dbReference type="OrthoDB" id="7883086at2759"/>
<dbReference type="OMA" id="DENCEVK"/>
<dbReference type="AlphaFoldDB" id="B4G4U5"/>
<feature type="compositionally biased region" description="Basic residues" evidence="1">
    <location>
        <begin position="1"/>
        <end position="11"/>
    </location>
</feature>
<dbReference type="HOGENOM" id="CLU_008522_0_0_1"/>
<feature type="region of interest" description="Disordered" evidence="1">
    <location>
        <begin position="1"/>
        <end position="37"/>
    </location>
</feature>
<feature type="domain" description="DUF4788" evidence="3">
    <location>
        <begin position="48"/>
        <end position="275"/>
    </location>
</feature>
<dbReference type="eggNOG" id="ENOG502QSI5">
    <property type="taxonomic scope" value="Eukaryota"/>
</dbReference>
<evidence type="ECO:0000313" key="4">
    <source>
        <dbReference type="EMBL" id="EDW24611.1"/>
    </source>
</evidence>
<evidence type="ECO:0000313" key="5">
    <source>
        <dbReference type="Proteomes" id="UP000008744"/>
    </source>
</evidence>
<gene>
    <name evidence="4" type="primary">Dper\GL23303</name>
    <name evidence="4" type="ORF">Dper_GL23303</name>
</gene>
<dbReference type="Pfam" id="PF16032">
    <property type="entry name" value="DUF4788"/>
    <property type="match status" value="1"/>
</dbReference>
<accession>B4G4U5</accession>
<dbReference type="STRING" id="7234.B4G4U5"/>
<dbReference type="PANTHER" id="PTHR39079:SF1">
    <property type="entry name" value="GH11706P-RELATED"/>
    <property type="match status" value="1"/>
</dbReference>
<reference evidence="4 5" key="1">
    <citation type="journal article" date="2007" name="Nature">
        <title>Evolution of genes and genomes on the Drosophila phylogeny.</title>
        <authorList>
            <consortium name="Drosophila 12 Genomes Consortium"/>
            <person name="Clark A.G."/>
            <person name="Eisen M.B."/>
            <person name="Smith D.R."/>
            <person name="Bergman C.M."/>
            <person name="Oliver B."/>
            <person name="Markow T.A."/>
            <person name="Kaufman T.C."/>
            <person name="Kellis M."/>
            <person name="Gelbart W."/>
            <person name="Iyer V.N."/>
            <person name="Pollard D.A."/>
            <person name="Sackton T.B."/>
            <person name="Larracuente A.M."/>
            <person name="Singh N.D."/>
            <person name="Abad J.P."/>
            <person name="Abt D.N."/>
            <person name="Adryan B."/>
            <person name="Aguade M."/>
            <person name="Akashi H."/>
            <person name="Anderson W.W."/>
            <person name="Aquadro C.F."/>
            <person name="Ardell D.H."/>
            <person name="Arguello R."/>
            <person name="Artieri C.G."/>
            <person name="Barbash D.A."/>
            <person name="Barker D."/>
            <person name="Barsanti P."/>
            <person name="Batterham P."/>
            <person name="Batzoglou S."/>
            <person name="Begun D."/>
            <person name="Bhutkar A."/>
            <person name="Blanco E."/>
            <person name="Bosak S.A."/>
            <person name="Bradley R.K."/>
            <person name="Brand A.D."/>
            <person name="Brent M.R."/>
            <person name="Brooks A.N."/>
            <person name="Brown R.H."/>
            <person name="Butlin R.K."/>
            <person name="Caggese C."/>
            <person name="Calvi B.R."/>
            <person name="Bernardo de Carvalho A."/>
            <person name="Caspi A."/>
            <person name="Castrezana S."/>
            <person name="Celniker S.E."/>
            <person name="Chang J.L."/>
            <person name="Chapple C."/>
            <person name="Chatterji S."/>
            <person name="Chinwalla A."/>
            <person name="Civetta A."/>
            <person name="Clifton S.W."/>
            <person name="Comeron J.M."/>
            <person name="Costello J.C."/>
            <person name="Coyne J.A."/>
            <person name="Daub J."/>
            <person name="David R.G."/>
            <person name="Delcher A.L."/>
            <person name="Delehaunty K."/>
            <person name="Do C.B."/>
            <person name="Ebling H."/>
            <person name="Edwards K."/>
            <person name="Eickbush T."/>
            <person name="Evans J.D."/>
            <person name="Filipski A."/>
            <person name="Findeiss S."/>
            <person name="Freyhult E."/>
            <person name="Fulton L."/>
            <person name="Fulton R."/>
            <person name="Garcia A.C."/>
            <person name="Gardiner A."/>
            <person name="Garfield D.A."/>
            <person name="Garvin B.E."/>
            <person name="Gibson G."/>
            <person name="Gilbert D."/>
            <person name="Gnerre S."/>
            <person name="Godfrey J."/>
            <person name="Good R."/>
            <person name="Gotea V."/>
            <person name="Gravely B."/>
            <person name="Greenberg A.J."/>
            <person name="Griffiths-Jones S."/>
            <person name="Gross S."/>
            <person name="Guigo R."/>
            <person name="Gustafson E.A."/>
            <person name="Haerty W."/>
            <person name="Hahn M.W."/>
            <person name="Halligan D.L."/>
            <person name="Halpern A.L."/>
            <person name="Halter G.M."/>
            <person name="Han M.V."/>
            <person name="Heger A."/>
            <person name="Hillier L."/>
            <person name="Hinrichs A.S."/>
            <person name="Holmes I."/>
            <person name="Hoskins R.A."/>
            <person name="Hubisz M.J."/>
            <person name="Hultmark D."/>
            <person name="Huntley M.A."/>
            <person name="Jaffe D.B."/>
            <person name="Jagadeeshan S."/>
            <person name="Jeck W.R."/>
            <person name="Johnson J."/>
            <person name="Jones C.D."/>
            <person name="Jordan W.C."/>
            <person name="Karpen G.H."/>
            <person name="Kataoka E."/>
            <person name="Keightley P.D."/>
            <person name="Kheradpour P."/>
            <person name="Kirkness E.F."/>
            <person name="Koerich L.B."/>
            <person name="Kristiansen K."/>
            <person name="Kudrna D."/>
            <person name="Kulathinal R.J."/>
            <person name="Kumar S."/>
            <person name="Kwok R."/>
            <person name="Lander E."/>
            <person name="Langley C.H."/>
            <person name="Lapoint R."/>
            <person name="Lazzaro B.P."/>
            <person name="Lee S.J."/>
            <person name="Levesque L."/>
            <person name="Li R."/>
            <person name="Lin C.F."/>
            <person name="Lin M.F."/>
            <person name="Lindblad-Toh K."/>
            <person name="Llopart A."/>
            <person name="Long M."/>
            <person name="Low L."/>
            <person name="Lozovsky E."/>
            <person name="Lu J."/>
            <person name="Luo M."/>
            <person name="Machado C.A."/>
            <person name="Makalowski W."/>
            <person name="Marzo M."/>
            <person name="Matsuda M."/>
            <person name="Matzkin L."/>
            <person name="McAllister B."/>
            <person name="McBride C.S."/>
            <person name="McKernan B."/>
            <person name="McKernan K."/>
            <person name="Mendez-Lago M."/>
            <person name="Minx P."/>
            <person name="Mollenhauer M.U."/>
            <person name="Montooth K."/>
            <person name="Mount S.M."/>
            <person name="Mu X."/>
            <person name="Myers E."/>
            <person name="Negre B."/>
            <person name="Newfeld S."/>
            <person name="Nielsen R."/>
            <person name="Noor M.A."/>
            <person name="O'Grady P."/>
            <person name="Pachter L."/>
            <person name="Papaceit M."/>
            <person name="Parisi M.J."/>
            <person name="Parisi M."/>
            <person name="Parts L."/>
            <person name="Pedersen J.S."/>
            <person name="Pesole G."/>
            <person name="Phillippy A.M."/>
            <person name="Ponting C.P."/>
            <person name="Pop M."/>
            <person name="Porcelli D."/>
            <person name="Powell J.R."/>
            <person name="Prohaska S."/>
            <person name="Pruitt K."/>
            <person name="Puig M."/>
            <person name="Quesneville H."/>
            <person name="Ram K.R."/>
            <person name="Rand D."/>
            <person name="Rasmussen M.D."/>
            <person name="Reed L.K."/>
            <person name="Reenan R."/>
            <person name="Reily A."/>
            <person name="Remington K.A."/>
            <person name="Rieger T.T."/>
            <person name="Ritchie M.G."/>
            <person name="Robin C."/>
            <person name="Rogers Y.H."/>
            <person name="Rohde C."/>
            <person name="Rozas J."/>
            <person name="Rubenfield M.J."/>
            <person name="Ruiz A."/>
            <person name="Russo S."/>
            <person name="Salzberg S.L."/>
            <person name="Sanchez-Gracia A."/>
            <person name="Saranga D.J."/>
            <person name="Sato H."/>
            <person name="Schaeffer S.W."/>
            <person name="Schatz M.C."/>
            <person name="Schlenke T."/>
            <person name="Schwartz R."/>
            <person name="Segarra C."/>
            <person name="Singh R.S."/>
            <person name="Sirot L."/>
            <person name="Sirota M."/>
            <person name="Sisneros N.B."/>
            <person name="Smith C.D."/>
            <person name="Smith T.F."/>
            <person name="Spieth J."/>
            <person name="Stage D.E."/>
            <person name="Stark A."/>
            <person name="Stephan W."/>
            <person name="Strausberg R.L."/>
            <person name="Strempel S."/>
            <person name="Sturgill D."/>
            <person name="Sutton G."/>
            <person name="Sutton G.G."/>
            <person name="Tao W."/>
            <person name="Teichmann S."/>
            <person name="Tobari Y.N."/>
            <person name="Tomimura Y."/>
            <person name="Tsolas J.M."/>
            <person name="Valente V.L."/>
            <person name="Venter E."/>
            <person name="Venter J.C."/>
            <person name="Vicario S."/>
            <person name="Vieira F.G."/>
            <person name="Vilella A.J."/>
            <person name="Villasante A."/>
            <person name="Walenz B."/>
            <person name="Wang J."/>
            <person name="Wasserman M."/>
            <person name="Watts T."/>
            <person name="Wilson D."/>
            <person name="Wilson R.K."/>
            <person name="Wing R.A."/>
            <person name="Wolfner M.F."/>
            <person name="Wong A."/>
            <person name="Wong G.K."/>
            <person name="Wu C.I."/>
            <person name="Wu G."/>
            <person name="Yamamoto D."/>
            <person name="Yang H.P."/>
            <person name="Yang S.P."/>
            <person name="Yorke J.A."/>
            <person name="Yoshida K."/>
            <person name="Zdobnov E."/>
            <person name="Zhang P."/>
            <person name="Zhang Y."/>
            <person name="Zimin A.V."/>
            <person name="Baldwin J."/>
            <person name="Abdouelleil A."/>
            <person name="Abdulkadir J."/>
            <person name="Abebe A."/>
            <person name="Abera B."/>
            <person name="Abreu J."/>
            <person name="Acer S.C."/>
            <person name="Aftuck L."/>
            <person name="Alexander A."/>
            <person name="An P."/>
            <person name="Anderson E."/>
            <person name="Anderson S."/>
            <person name="Arachi H."/>
            <person name="Azer M."/>
            <person name="Bachantsang P."/>
            <person name="Barry A."/>
            <person name="Bayul T."/>
            <person name="Berlin A."/>
            <person name="Bessette D."/>
            <person name="Bloom T."/>
            <person name="Blye J."/>
            <person name="Boguslavskiy L."/>
            <person name="Bonnet C."/>
            <person name="Boukhgalter B."/>
            <person name="Bourzgui I."/>
            <person name="Brown A."/>
            <person name="Cahill P."/>
            <person name="Channer S."/>
            <person name="Cheshatsang Y."/>
            <person name="Chuda L."/>
            <person name="Citroen M."/>
            <person name="Collymore A."/>
            <person name="Cooke P."/>
            <person name="Costello M."/>
            <person name="D'Aco K."/>
            <person name="Daza R."/>
            <person name="De Haan G."/>
            <person name="DeGray S."/>
            <person name="DeMaso C."/>
            <person name="Dhargay N."/>
            <person name="Dooley K."/>
            <person name="Dooley E."/>
            <person name="Doricent M."/>
            <person name="Dorje P."/>
            <person name="Dorjee K."/>
            <person name="Dupes A."/>
            <person name="Elong R."/>
            <person name="Falk J."/>
            <person name="Farina A."/>
            <person name="Faro S."/>
            <person name="Ferguson D."/>
            <person name="Fisher S."/>
            <person name="Foley C.D."/>
            <person name="Franke A."/>
            <person name="Friedrich D."/>
            <person name="Gadbois L."/>
            <person name="Gearin G."/>
            <person name="Gearin C.R."/>
            <person name="Giannoukos G."/>
            <person name="Goode T."/>
            <person name="Graham J."/>
            <person name="Grandbois E."/>
            <person name="Grewal S."/>
            <person name="Gyaltsen K."/>
            <person name="Hafez N."/>
            <person name="Hagos B."/>
            <person name="Hall J."/>
            <person name="Henson C."/>
            <person name="Hollinger A."/>
            <person name="Honan T."/>
            <person name="Huard M.D."/>
            <person name="Hughes L."/>
            <person name="Hurhula B."/>
            <person name="Husby M.E."/>
            <person name="Kamat A."/>
            <person name="Kanga B."/>
            <person name="Kashin S."/>
            <person name="Khazanovich D."/>
            <person name="Kisner P."/>
            <person name="Lance K."/>
            <person name="Lara M."/>
            <person name="Lee W."/>
            <person name="Lennon N."/>
            <person name="Letendre F."/>
            <person name="LeVine R."/>
            <person name="Lipovsky A."/>
            <person name="Liu X."/>
            <person name="Liu J."/>
            <person name="Liu S."/>
            <person name="Lokyitsang T."/>
            <person name="Lokyitsang Y."/>
            <person name="Lubonja R."/>
            <person name="Lui A."/>
            <person name="MacDonald P."/>
            <person name="Magnisalis V."/>
            <person name="Maru K."/>
            <person name="Matthews C."/>
            <person name="McCusker W."/>
            <person name="McDonough S."/>
            <person name="Mehta T."/>
            <person name="Meldrim J."/>
            <person name="Meneus L."/>
            <person name="Mihai O."/>
            <person name="Mihalev A."/>
            <person name="Mihova T."/>
            <person name="Mittelman R."/>
            <person name="Mlenga V."/>
            <person name="Montmayeur A."/>
            <person name="Mulrain L."/>
            <person name="Navidi A."/>
            <person name="Naylor J."/>
            <person name="Negash T."/>
            <person name="Nguyen T."/>
            <person name="Nguyen N."/>
            <person name="Nicol R."/>
            <person name="Norbu C."/>
            <person name="Norbu N."/>
            <person name="Novod N."/>
            <person name="O'Neill B."/>
            <person name="Osman S."/>
            <person name="Markiewicz E."/>
            <person name="Oyono O.L."/>
            <person name="Patti C."/>
            <person name="Phunkhang P."/>
            <person name="Pierre F."/>
            <person name="Priest M."/>
            <person name="Raghuraman S."/>
            <person name="Rege F."/>
            <person name="Reyes R."/>
            <person name="Rise C."/>
            <person name="Rogov P."/>
            <person name="Ross K."/>
            <person name="Ryan E."/>
            <person name="Settipalli S."/>
            <person name="Shea T."/>
            <person name="Sherpa N."/>
            <person name="Shi L."/>
            <person name="Shih D."/>
            <person name="Sparrow T."/>
            <person name="Spaulding J."/>
            <person name="Stalker J."/>
            <person name="Stange-Thomann N."/>
            <person name="Stavropoulos S."/>
            <person name="Stone C."/>
            <person name="Strader C."/>
            <person name="Tesfaye S."/>
            <person name="Thomson T."/>
            <person name="Thoulutsang Y."/>
            <person name="Thoulutsang D."/>
            <person name="Topham K."/>
            <person name="Topping I."/>
            <person name="Tsamla T."/>
            <person name="Vassiliev H."/>
            <person name="Vo A."/>
            <person name="Wangchuk T."/>
            <person name="Wangdi T."/>
            <person name="Weiand M."/>
            <person name="Wilkinson J."/>
            <person name="Wilson A."/>
            <person name="Yadav S."/>
            <person name="Young G."/>
            <person name="Yu Q."/>
            <person name="Zembek L."/>
            <person name="Zhong D."/>
            <person name="Zimmer A."/>
            <person name="Zwirko Z."/>
            <person name="Jaffe D.B."/>
            <person name="Alvarez P."/>
            <person name="Brockman W."/>
            <person name="Butler J."/>
            <person name="Chin C."/>
            <person name="Gnerre S."/>
            <person name="Grabherr M."/>
            <person name="Kleber M."/>
            <person name="Mauceli E."/>
            <person name="MacCallum I."/>
        </authorList>
    </citation>
    <scope>NUCLEOTIDE SEQUENCE [LARGE SCALE GENOMIC DNA]</scope>
    <source>
        <strain evidence="5">MSH-3 / Tucson 14011-0111.49</strain>
    </source>
</reference>
<proteinExistence type="predicted"/>
<dbReference type="PANTHER" id="PTHR39079">
    <property type="entry name" value="FI08034P-RELATED"/>
    <property type="match status" value="1"/>
</dbReference>
<dbReference type="Pfam" id="PF16003">
    <property type="entry name" value="DUF4776"/>
    <property type="match status" value="1"/>
</dbReference>
<dbReference type="EMBL" id="CH479179">
    <property type="protein sequence ID" value="EDW24611.1"/>
    <property type="molecule type" value="Genomic_DNA"/>
</dbReference>
<keyword evidence="5" id="KW-1185">Reference proteome</keyword>
<evidence type="ECO:0000259" key="3">
    <source>
        <dbReference type="Pfam" id="PF16032"/>
    </source>
</evidence>
<dbReference type="Proteomes" id="UP000008744">
    <property type="component" value="Unassembled WGS sequence"/>
</dbReference>
<dbReference type="InterPro" id="IPR031949">
    <property type="entry name" value="DUF4776"/>
</dbReference>
<feature type="domain" description="DUF4776" evidence="2">
    <location>
        <begin position="352"/>
        <end position="805"/>
    </location>
</feature>